<dbReference type="InterPro" id="IPR006083">
    <property type="entry name" value="PRK/URK"/>
</dbReference>
<proteinExistence type="predicted"/>
<keyword evidence="2" id="KW-0808">Transferase</keyword>
<dbReference type="InterPro" id="IPR027417">
    <property type="entry name" value="P-loop_NTPase"/>
</dbReference>
<dbReference type="Gene3D" id="3.40.50.300">
    <property type="entry name" value="P-loop containing nucleotide triphosphate hydrolases"/>
    <property type="match status" value="1"/>
</dbReference>
<name>A0A328A3J2_9STAP</name>
<gene>
    <name evidence="2" type="ORF">BHX94_07055</name>
</gene>
<dbReference type="Proteomes" id="UP000249579">
    <property type="component" value="Unassembled WGS sequence"/>
</dbReference>
<feature type="domain" description="Phosphoribulokinase/uridine kinase" evidence="1">
    <location>
        <begin position="23"/>
        <end position="203"/>
    </location>
</feature>
<dbReference type="SUPFAM" id="SSF52540">
    <property type="entry name" value="P-loop containing nucleoside triphosphate hydrolases"/>
    <property type="match status" value="1"/>
</dbReference>
<organism evidence="2 3">
    <name type="scientific">Macrococcoides bohemicum</name>
    <dbReference type="NCBI Taxonomy" id="1903056"/>
    <lineage>
        <taxon>Bacteria</taxon>
        <taxon>Bacillati</taxon>
        <taxon>Bacillota</taxon>
        <taxon>Bacilli</taxon>
        <taxon>Bacillales</taxon>
        <taxon>Staphylococcaceae</taxon>
        <taxon>Macrococcoides</taxon>
    </lineage>
</organism>
<evidence type="ECO:0000259" key="1">
    <source>
        <dbReference type="Pfam" id="PF00485"/>
    </source>
</evidence>
<evidence type="ECO:0000313" key="3">
    <source>
        <dbReference type="Proteomes" id="UP000249579"/>
    </source>
</evidence>
<dbReference type="OrthoDB" id="2388275at2"/>
<dbReference type="Pfam" id="PF00485">
    <property type="entry name" value="PRK"/>
    <property type="match status" value="1"/>
</dbReference>
<sequence>MTMDEFIEEIQKLINQSTKSINIRISGHGASGKSTFTNQLISQLNEEKYNLLETDPYIIDSSIRKLAYVEYDFSGQKYKEKITGCMPLAHELNSLKRDILALKNGMDIITIDEPWAPSVKLNGNRQINIYEGLSLFFLDKALFDISIVFKCDEETEMLRRLDRDVNIRGGNPDYIKSTQALRRRQYEQFMLPLEAEFDYVIDTSNNAFIMEKSI</sequence>
<protein>
    <submittedName>
        <fullName evidence="2">Phosphoribulokinase</fullName>
    </submittedName>
</protein>
<dbReference type="GO" id="GO:0016301">
    <property type="term" value="F:kinase activity"/>
    <property type="evidence" value="ECO:0007669"/>
    <property type="project" value="UniProtKB-KW"/>
</dbReference>
<comment type="caution">
    <text evidence="2">The sequence shown here is derived from an EMBL/GenBank/DDBJ whole genome shotgun (WGS) entry which is preliminary data.</text>
</comment>
<dbReference type="AlphaFoldDB" id="A0A328A3J2"/>
<keyword evidence="2" id="KW-0418">Kinase</keyword>
<dbReference type="EMBL" id="PZJG01000004">
    <property type="protein sequence ID" value="RAK49100.1"/>
    <property type="molecule type" value="Genomic_DNA"/>
</dbReference>
<dbReference type="GO" id="GO:0005524">
    <property type="term" value="F:ATP binding"/>
    <property type="evidence" value="ECO:0007669"/>
    <property type="project" value="InterPro"/>
</dbReference>
<evidence type="ECO:0000313" key="2">
    <source>
        <dbReference type="EMBL" id="RAK49100.1"/>
    </source>
</evidence>
<accession>A0A328A3J2</accession>
<reference evidence="2 3" key="1">
    <citation type="journal article" date="2018" name="Front. Microbiol.">
        <title>Description and Comparative Genomics of Macrococcus caseolyticus subsp. hominis subsp. nov., Macrococcus goetzii sp. nov., Macrococcus epidermidis sp. nov., and Macrococcus bohemicus sp. nov., Novel Macrococci From Human Clinical Material With Virulence Potential and Suspected Uptake of Foreign DNA by Natural Transformation.</title>
        <authorList>
            <person name="Maslanova I."/>
            <person name="Wertheimer Z."/>
            <person name="Sedlacek I."/>
            <person name="Svec P."/>
            <person name="Indrakova A."/>
            <person name="Kovarovic V."/>
            <person name="Schumann P."/>
            <person name="Sproer C."/>
            <person name="Kralova S."/>
            <person name="Sedo O."/>
            <person name="Kristofova L."/>
            <person name="Vrbovska V."/>
            <person name="Fuzik T."/>
            <person name="Petras P."/>
            <person name="Zdrahal Z."/>
            <person name="Ruzickova V."/>
            <person name="Doskar J."/>
            <person name="Pantucek R."/>
        </authorList>
    </citation>
    <scope>NUCLEOTIDE SEQUENCE [LARGE SCALE GENOMIC DNA]</scope>
    <source>
        <strain evidence="2 3">03/115</strain>
    </source>
</reference>